<evidence type="ECO:0000313" key="2">
    <source>
        <dbReference type="EMBL" id="MPV86252.1"/>
    </source>
</evidence>
<dbReference type="EMBL" id="WHNW01000005">
    <property type="protein sequence ID" value="MPV86252.1"/>
    <property type="molecule type" value="Genomic_DNA"/>
</dbReference>
<dbReference type="Gene3D" id="3.40.50.720">
    <property type="entry name" value="NAD(P)-binding Rossmann-like Domain"/>
    <property type="match status" value="1"/>
</dbReference>
<dbReference type="PANTHER" id="PTHR43976">
    <property type="entry name" value="SHORT CHAIN DEHYDROGENASE"/>
    <property type="match status" value="1"/>
</dbReference>
<dbReference type="InterPro" id="IPR002347">
    <property type="entry name" value="SDR_fam"/>
</dbReference>
<dbReference type="AlphaFoldDB" id="A0A6N7EUX2"/>
<evidence type="ECO:0000313" key="3">
    <source>
        <dbReference type="Proteomes" id="UP000471298"/>
    </source>
</evidence>
<name>A0A6N7EUX2_9GAMM</name>
<accession>A0A6N7EUX2</accession>
<dbReference type="RefSeq" id="WP_152810252.1">
    <property type="nucleotide sequence ID" value="NZ_WHNW01000005.1"/>
</dbReference>
<dbReference type="InterPro" id="IPR020904">
    <property type="entry name" value="Sc_DH/Rdtase_CS"/>
</dbReference>
<organism evidence="2 3">
    <name type="scientific">Ostreibacterium oceani</name>
    <dbReference type="NCBI Taxonomy" id="2654998"/>
    <lineage>
        <taxon>Bacteria</taxon>
        <taxon>Pseudomonadati</taxon>
        <taxon>Pseudomonadota</taxon>
        <taxon>Gammaproteobacteria</taxon>
        <taxon>Cardiobacteriales</taxon>
        <taxon>Ostreibacteriaceae</taxon>
        <taxon>Ostreibacterium</taxon>
    </lineage>
</organism>
<evidence type="ECO:0000256" key="1">
    <source>
        <dbReference type="RuleBase" id="RU000363"/>
    </source>
</evidence>
<dbReference type="InParanoid" id="A0A6N7EUX2"/>
<comment type="similarity">
    <text evidence="1">Belongs to the short-chain dehydrogenases/reductases (SDR) family.</text>
</comment>
<keyword evidence="3" id="KW-1185">Reference proteome</keyword>
<comment type="caution">
    <text evidence="2">The sequence shown here is derived from an EMBL/GenBank/DDBJ whole genome shotgun (WGS) entry which is preliminary data.</text>
</comment>
<dbReference type="SUPFAM" id="SSF51735">
    <property type="entry name" value="NAD(P)-binding Rossmann-fold domains"/>
    <property type="match status" value="1"/>
</dbReference>
<dbReference type="PANTHER" id="PTHR43976:SF9">
    <property type="entry name" value="OXIDOREDUCTASE"/>
    <property type="match status" value="1"/>
</dbReference>
<dbReference type="PROSITE" id="PS00061">
    <property type="entry name" value="ADH_SHORT"/>
    <property type="match status" value="1"/>
</dbReference>
<dbReference type="InterPro" id="IPR051911">
    <property type="entry name" value="SDR_oxidoreductase"/>
</dbReference>
<dbReference type="PRINTS" id="PR00080">
    <property type="entry name" value="SDRFAMILY"/>
</dbReference>
<dbReference type="InterPro" id="IPR036291">
    <property type="entry name" value="NAD(P)-bd_dom_sf"/>
</dbReference>
<protein>
    <submittedName>
        <fullName evidence="2">SDR family NAD(P)-dependent oxidoreductase</fullName>
    </submittedName>
</protein>
<dbReference type="Pfam" id="PF00106">
    <property type="entry name" value="adh_short"/>
    <property type="match status" value="1"/>
</dbReference>
<proteinExistence type="inferred from homology"/>
<gene>
    <name evidence="2" type="ORF">GCU85_05850</name>
</gene>
<reference evidence="2 3" key="1">
    <citation type="submission" date="2019-10" db="EMBL/GenBank/DDBJ databases">
        <title>Cardiobacteriales fam. a chemoheterotrophic member of the order Cardiobacteriales, and proposal of Cardiobacteriales fam. nov.</title>
        <authorList>
            <person name="Wang C."/>
        </authorList>
    </citation>
    <scope>NUCLEOTIDE SEQUENCE [LARGE SCALE GENOMIC DNA]</scope>
    <source>
        <strain evidence="2 3">ML27</strain>
    </source>
</reference>
<dbReference type="PRINTS" id="PR00081">
    <property type="entry name" value="GDHRDH"/>
</dbReference>
<dbReference type="Proteomes" id="UP000471298">
    <property type="component" value="Unassembled WGS sequence"/>
</dbReference>
<sequence>MKNVIITGSSSGFGQTSAKDFADQGYQVFATMRQPDGKNAAVKAELAAHSDHIHVVDMDVTNDESVKTAVAGILAKAGSIDILINNAGVMYIGITEAFSMDQARAQMEINYFGAIRTMQAVLPAMRAAKSGLIVNTSSLVGQISPPFFSTYSATKHALEGYVQGLRYEVAPLGIDVAIVQPGPFRSGLLGGGETPARSDVLASYGELANVPAALTEHFGQFLESEEAPDPQLVVDTYLKLAAMPAGKRPTRTVVGITWGVDEMNAAKQPIQDRVLAEMQLEDVLGGKDV</sequence>
<dbReference type="CDD" id="cd05374">
    <property type="entry name" value="17beta-HSD-like_SDR_c"/>
    <property type="match status" value="1"/>
</dbReference>